<name>A0A7M3SB34_9FIRM</name>
<feature type="coiled-coil region" evidence="1">
    <location>
        <begin position="183"/>
        <end position="210"/>
    </location>
</feature>
<evidence type="ECO:0000313" key="3">
    <source>
        <dbReference type="EMBL" id="BCK01802.1"/>
    </source>
</evidence>
<keyword evidence="1" id="KW-0175">Coiled coil</keyword>
<dbReference type="Proteomes" id="UP000515703">
    <property type="component" value="Chromosome"/>
</dbReference>
<evidence type="ECO:0000256" key="1">
    <source>
        <dbReference type="SAM" id="Coils"/>
    </source>
</evidence>
<sequence>MYDWKDVMSRYEIYGMDYQINLTGYQLEAAKALTADETYSKAQSDYLTIQARIQELNLARESLLNARNTAAAQSVELEGPGGEASDNTGLTNENPGESIVNKLEGITPDSQMQISDIDAQLNAIEAQLASYQQSAATFSKNASDDKLSRDLAAFYKDYQGLLTQDGKHKVLHSFLQNCLNLMVGQEQMKYDSLNQEYINLQKQIEEIKYQYGYSTKGQVDEISLNLSENTRVSAQNQENYNLLNSYIKQETGLSESDTIQYNIVLNHKNYTVATEINSFVQSTPSYLQLKNMETSYQNYLTSGGITNTAYQNQIGLTIKSYQLQEVQLQRKIGNFVRKAINFYDDSFRKMTSIKQNLEIADNKCKAIEESQKYKKASKLEVKKAYLDRQSVSLKYYSSCMEVLMWEDILENKIYLEDE</sequence>
<dbReference type="KEGG" id="acht:bsdcttw_48420"/>
<evidence type="ECO:0008006" key="5">
    <source>
        <dbReference type="Google" id="ProtNLM"/>
    </source>
</evidence>
<reference evidence="3 4" key="2">
    <citation type="submission" date="2020-08" db="EMBL/GenBank/DDBJ databases">
        <authorList>
            <person name="Ueki A."/>
            <person name="Tonouchi A."/>
        </authorList>
    </citation>
    <scope>NUCLEOTIDE SEQUENCE [LARGE SCALE GENOMIC DNA]</scope>
    <source>
        <strain evidence="3 4">CTTW</strain>
    </source>
</reference>
<evidence type="ECO:0000256" key="2">
    <source>
        <dbReference type="SAM" id="MobiDB-lite"/>
    </source>
</evidence>
<gene>
    <name evidence="3" type="ORF">bsdcttw_48420</name>
</gene>
<evidence type="ECO:0000313" key="4">
    <source>
        <dbReference type="Proteomes" id="UP000515703"/>
    </source>
</evidence>
<proteinExistence type="predicted"/>
<protein>
    <recommendedName>
        <fullName evidence="5">TolC family protein</fullName>
    </recommendedName>
</protein>
<keyword evidence="4" id="KW-1185">Reference proteome</keyword>
<dbReference type="EMBL" id="AP023368">
    <property type="protein sequence ID" value="BCK01802.1"/>
    <property type="molecule type" value="Genomic_DNA"/>
</dbReference>
<feature type="region of interest" description="Disordered" evidence="2">
    <location>
        <begin position="74"/>
        <end position="97"/>
    </location>
</feature>
<dbReference type="AlphaFoldDB" id="A0A7M3SB34"/>
<accession>A0A7M3SB34</accession>
<reference evidence="3 4" key="1">
    <citation type="submission" date="2020-08" db="EMBL/GenBank/DDBJ databases">
        <title>Draft genome sequencing of an Anaerocolumna strain isolated from anoxic soil subjected to BSD treatment.</title>
        <authorList>
            <person name="Uek A."/>
            <person name="Tonouchi A."/>
        </authorList>
    </citation>
    <scope>NUCLEOTIDE SEQUENCE [LARGE SCALE GENOMIC DNA]</scope>
    <source>
        <strain evidence="3 4">CTTW</strain>
    </source>
</reference>
<feature type="compositionally biased region" description="Polar residues" evidence="2">
    <location>
        <begin position="85"/>
        <end position="95"/>
    </location>
</feature>
<organism evidence="3 4">
    <name type="scientific">Anaerocolumna chitinilytica</name>
    <dbReference type="NCBI Taxonomy" id="1727145"/>
    <lineage>
        <taxon>Bacteria</taxon>
        <taxon>Bacillati</taxon>
        <taxon>Bacillota</taxon>
        <taxon>Clostridia</taxon>
        <taxon>Lachnospirales</taxon>
        <taxon>Lachnospiraceae</taxon>
        <taxon>Anaerocolumna</taxon>
    </lineage>
</organism>